<evidence type="ECO:0000256" key="1">
    <source>
        <dbReference type="SAM" id="Phobius"/>
    </source>
</evidence>
<feature type="transmembrane region" description="Helical" evidence="1">
    <location>
        <begin position="365"/>
        <end position="382"/>
    </location>
</feature>
<keyword evidence="1" id="KW-0472">Membrane</keyword>
<protein>
    <recommendedName>
        <fullName evidence="2">Peptidase MA-like domain-containing protein</fullName>
    </recommendedName>
</protein>
<dbReference type="Pfam" id="PF13485">
    <property type="entry name" value="Peptidase_MA_2"/>
    <property type="match status" value="1"/>
</dbReference>
<gene>
    <name evidence="3" type="ORF">SDC9_94446</name>
</gene>
<feature type="domain" description="Peptidase MA-like" evidence="2">
    <location>
        <begin position="164"/>
        <end position="350"/>
    </location>
</feature>
<dbReference type="AlphaFoldDB" id="A0A645A3V6"/>
<dbReference type="EMBL" id="VSSQ01011795">
    <property type="protein sequence ID" value="MPM47732.1"/>
    <property type="molecule type" value="Genomic_DNA"/>
</dbReference>
<accession>A0A645A3V6</accession>
<dbReference type="InterPro" id="IPR039568">
    <property type="entry name" value="Peptidase_MA-like_dom"/>
</dbReference>
<organism evidence="3">
    <name type="scientific">bioreactor metagenome</name>
    <dbReference type="NCBI Taxonomy" id="1076179"/>
    <lineage>
        <taxon>unclassified sequences</taxon>
        <taxon>metagenomes</taxon>
        <taxon>ecological metagenomes</taxon>
    </lineage>
</organism>
<name>A0A645A3V6_9ZZZZ</name>
<evidence type="ECO:0000313" key="3">
    <source>
        <dbReference type="EMBL" id="MPM47732.1"/>
    </source>
</evidence>
<reference evidence="3" key="1">
    <citation type="submission" date="2019-08" db="EMBL/GenBank/DDBJ databases">
        <authorList>
            <person name="Kucharzyk K."/>
            <person name="Murdoch R.W."/>
            <person name="Higgins S."/>
            <person name="Loffler F."/>
        </authorList>
    </citation>
    <scope>NUCLEOTIDE SEQUENCE</scope>
</reference>
<keyword evidence="1" id="KW-0812">Transmembrane</keyword>
<proteinExistence type="predicted"/>
<keyword evidence="1" id="KW-1133">Transmembrane helix</keyword>
<evidence type="ECO:0000259" key="2">
    <source>
        <dbReference type="Pfam" id="PF13485"/>
    </source>
</evidence>
<sequence length="400" mass="45349">MRWWIAFLLIGQNFLLGLQPQQEVALLNVQADYQFNQTINITGTLNSPQKVVTAGIVLQYEDGQSYQQQIPLPTDSIFSLTLVPQQVNAIPFSRIYYWFVFAFEDGSSFTSSSYWFDYLDNQFEWHSTSSKWFEVYWSTQDTNFGEKIQSIALDGLKSATSLLPISPLLPIKIYVYPDTESLQNAVGRNSNESLSGTALLVSNTILVSTSTDLTNTANLERQLPHEITHLLEYQLSQSNYTAVPAWLLEGIATLSENYKDADQSRILKQALDDNALIKMDQLCGSFPSEPGQLTLAYAESASFTQFLIQKYGLDKVTSLLTSSGNSLSCQQLVKNTFSRELNDLDYDWQNESLLQAQPRSNWLEYWPLLLLLLVLAVPLVLIRNHKRSSHRPGEDNVRIK</sequence>
<comment type="caution">
    <text evidence="3">The sequence shown here is derived from an EMBL/GenBank/DDBJ whole genome shotgun (WGS) entry which is preliminary data.</text>
</comment>